<feature type="region of interest" description="Disordered" evidence="1">
    <location>
        <begin position="15"/>
        <end position="59"/>
    </location>
</feature>
<dbReference type="OrthoDB" id="2506920at2759"/>
<reference evidence="5" key="2">
    <citation type="submission" date="2014-03" db="EMBL/GenBank/DDBJ databases">
        <title>The Genome Sequence of Puccinia striiformis f. sp. tritici PST-78.</title>
        <authorList>
            <consortium name="The Broad Institute Genome Sequencing Platform"/>
            <person name="Cuomo C."/>
            <person name="Hulbert S."/>
            <person name="Chen X."/>
            <person name="Walker B."/>
            <person name="Young S.K."/>
            <person name="Zeng Q."/>
            <person name="Gargeya S."/>
            <person name="Fitzgerald M."/>
            <person name="Haas B."/>
            <person name="Abouelleil A."/>
            <person name="Alvarado L."/>
            <person name="Arachchi H.M."/>
            <person name="Berlin A.M."/>
            <person name="Chapman S.B."/>
            <person name="Goldberg J."/>
            <person name="Griggs A."/>
            <person name="Gujja S."/>
            <person name="Hansen M."/>
            <person name="Howarth C."/>
            <person name="Imamovic A."/>
            <person name="Larimer J."/>
            <person name="McCowan C."/>
            <person name="Montmayeur A."/>
            <person name="Murphy C."/>
            <person name="Neiman D."/>
            <person name="Pearson M."/>
            <person name="Priest M."/>
            <person name="Roberts A."/>
            <person name="Saif S."/>
            <person name="Shea T."/>
            <person name="Sisk P."/>
            <person name="Sykes S."/>
            <person name="Wortman J."/>
            <person name="Nusbaum C."/>
            <person name="Birren B."/>
        </authorList>
    </citation>
    <scope>NUCLEOTIDE SEQUENCE [LARGE SCALE GENOMIC DNA]</scope>
    <source>
        <strain evidence="5">race PST-78</strain>
    </source>
</reference>
<sequence>MVSHFTSGYLNEAALGGKSKGKVTPNPSAVIVSSSGQDQDLQTDVSARPKGCKAAKKRKHDEINIGKLIKSQKEMSELSREKQQAFESFADNMVMGRNLTGMDEKALAYFEEKRKLAWEHLKNKN</sequence>
<evidence type="ECO:0000313" key="3">
    <source>
        <dbReference type="EMBL" id="KNE90862.1"/>
    </source>
</evidence>
<name>A0A0L0UYL5_9BASI</name>
<dbReference type="Pfam" id="PF14303">
    <property type="entry name" value="NAM-associated"/>
    <property type="match status" value="1"/>
</dbReference>
<dbReference type="InterPro" id="IPR029466">
    <property type="entry name" value="NAM-associated_C"/>
</dbReference>
<feature type="compositionally biased region" description="Polar residues" evidence="1">
    <location>
        <begin position="25"/>
        <end position="45"/>
    </location>
</feature>
<keyword evidence="5" id="KW-1185">Reference proteome</keyword>
<comment type="caution">
    <text evidence="4">The sequence shown here is derived from an EMBL/GenBank/DDBJ whole genome shotgun (WGS) entry which is preliminary data.</text>
</comment>
<proteinExistence type="predicted"/>
<feature type="domain" description="No apical meristem-associated C-terminal" evidence="2">
    <location>
        <begin position="34"/>
        <end position="115"/>
    </location>
</feature>
<dbReference type="EMBL" id="AJIL01000174">
    <property type="protein sequence ID" value="KNE92138.1"/>
    <property type="molecule type" value="Genomic_DNA"/>
</dbReference>
<dbReference type="EMBL" id="AJIL01000232">
    <property type="protein sequence ID" value="KNE90862.1"/>
    <property type="molecule type" value="Genomic_DNA"/>
</dbReference>
<dbReference type="Proteomes" id="UP000054564">
    <property type="component" value="Unassembled WGS sequence"/>
</dbReference>
<dbReference type="STRING" id="1165861.A0A0L0UYL5"/>
<evidence type="ECO:0000313" key="4">
    <source>
        <dbReference type="EMBL" id="KNE92138.1"/>
    </source>
</evidence>
<protein>
    <recommendedName>
        <fullName evidence="2">No apical meristem-associated C-terminal domain-containing protein</fullName>
    </recommendedName>
</protein>
<feature type="compositionally biased region" description="Basic residues" evidence="1">
    <location>
        <begin position="50"/>
        <end position="59"/>
    </location>
</feature>
<evidence type="ECO:0000259" key="2">
    <source>
        <dbReference type="Pfam" id="PF14303"/>
    </source>
</evidence>
<accession>A0A0L0UYL5</accession>
<evidence type="ECO:0000313" key="5">
    <source>
        <dbReference type="Proteomes" id="UP000054564"/>
    </source>
</evidence>
<evidence type="ECO:0000256" key="1">
    <source>
        <dbReference type="SAM" id="MobiDB-lite"/>
    </source>
</evidence>
<reference evidence="4" key="1">
    <citation type="submission" date="2014-03" db="EMBL/GenBank/DDBJ databases">
        <title>Cloning and expression analysis of gamma-glutamylcysteines synthetase in perennial ryegrass.</title>
        <authorList>
            <person name="Wei S."/>
            <person name="Sun Z."/>
        </authorList>
    </citation>
    <scope>NUCLEOTIDE SEQUENCE</scope>
    <source>
        <strain evidence="4">Race PST-78</strain>
    </source>
</reference>
<dbReference type="AlphaFoldDB" id="A0A0L0UYL5"/>
<organism evidence="4 5">
    <name type="scientific">Puccinia striiformis f. sp. tritici PST-78</name>
    <dbReference type="NCBI Taxonomy" id="1165861"/>
    <lineage>
        <taxon>Eukaryota</taxon>
        <taxon>Fungi</taxon>
        <taxon>Dikarya</taxon>
        <taxon>Basidiomycota</taxon>
        <taxon>Pucciniomycotina</taxon>
        <taxon>Pucciniomycetes</taxon>
        <taxon>Pucciniales</taxon>
        <taxon>Pucciniaceae</taxon>
        <taxon>Puccinia</taxon>
    </lineage>
</organism>
<gene>
    <name evidence="4" type="ORF">PSTG_14472</name>
    <name evidence="3" type="ORF">PSTG_15702</name>
</gene>